<comment type="caution">
    <text evidence="1">The sequence shown here is derived from an EMBL/GenBank/DDBJ whole genome shotgun (WGS) entry which is preliminary data.</text>
</comment>
<name>A0AAD7A9W6_9AGAR</name>
<dbReference type="AlphaFoldDB" id="A0AAD7A9W6"/>
<dbReference type="EMBL" id="JARIHO010000011">
    <property type="protein sequence ID" value="KAJ7353057.1"/>
    <property type="molecule type" value="Genomic_DNA"/>
</dbReference>
<dbReference type="Proteomes" id="UP001218218">
    <property type="component" value="Unassembled WGS sequence"/>
</dbReference>
<evidence type="ECO:0000313" key="1">
    <source>
        <dbReference type="EMBL" id="KAJ7353057.1"/>
    </source>
</evidence>
<organism evidence="1 2">
    <name type="scientific">Mycena albidolilacea</name>
    <dbReference type="NCBI Taxonomy" id="1033008"/>
    <lineage>
        <taxon>Eukaryota</taxon>
        <taxon>Fungi</taxon>
        <taxon>Dikarya</taxon>
        <taxon>Basidiomycota</taxon>
        <taxon>Agaricomycotina</taxon>
        <taxon>Agaricomycetes</taxon>
        <taxon>Agaricomycetidae</taxon>
        <taxon>Agaricales</taxon>
        <taxon>Marasmiineae</taxon>
        <taxon>Mycenaceae</taxon>
        <taxon>Mycena</taxon>
    </lineage>
</organism>
<accession>A0AAD7A9W6</accession>
<proteinExistence type="predicted"/>
<keyword evidence="2" id="KW-1185">Reference proteome</keyword>
<sequence>MWCVTASATLSHLFPTTTPRKRHIASGMNLRLVSPNDEKVAIYQAADTVMRSAWSDEEFINAVNWRSNSGRTCLEALNFFRKVPPFSSGSSGTQTKTISAAEKALTPLEYVISEPNWVDEMVTACQTLFQTTVVSSLHHVNEISWALLAHSQRAPYRGTVESIERETDDFHMHSMLRPAVKIAAAIRGSEELTEAYLKNENGTVGDIGVRLDNKYSIIGENKRAPEFTAHEEKFRGFATGLDKKFPWPQEDKMDKAEPAI</sequence>
<gene>
    <name evidence="1" type="ORF">DFH08DRAFT_804637</name>
</gene>
<evidence type="ECO:0000313" key="2">
    <source>
        <dbReference type="Proteomes" id="UP001218218"/>
    </source>
</evidence>
<reference evidence="1" key="1">
    <citation type="submission" date="2023-03" db="EMBL/GenBank/DDBJ databases">
        <title>Massive genome expansion in bonnet fungi (Mycena s.s.) driven by repeated elements and novel gene families across ecological guilds.</title>
        <authorList>
            <consortium name="Lawrence Berkeley National Laboratory"/>
            <person name="Harder C.B."/>
            <person name="Miyauchi S."/>
            <person name="Viragh M."/>
            <person name="Kuo A."/>
            <person name="Thoen E."/>
            <person name="Andreopoulos B."/>
            <person name="Lu D."/>
            <person name="Skrede I."/>
            <person name="Drula E."/>
            <person name="Henrissat B."/>
            <person name="Morin E."/>
            <person name="Kohler A."/>
            <person name="Barry K."/>
            <person name="LaButti K."/>
            <person name="Morin E."/>
            <person name="Salamov A."/>
            <person name="Lipzen A."/>
            <person name="Mereny Z."/>
            <person name="Hegedus B."/>
            <person name="Baldrian P."/>
            <person name="Stursova M."/>
            <person name="Weitz H."/>
            <person name="Taylor A."/>
            <person name="Grigoriev I.V."/>
            <person name="Nagy L.G."/>
            <person name="Martin F."/>
            <person name="Kauserud H."/>
        </authorList>
    </citation>
    <scope>NUCLEOTIDE SEQUENCE</scope>
    <source>
        <strain evidence="1">CBHHK002</strain>
    </source>
</reference>
<protein>
    <submittedName>
        <fullName evidence="1">Uncharacterized protein</fullName>
    </submittedName>
</protein>